<evidence type="ECO:0000256" key="1">
    <source>
        <dbReference type="SAM" id="MobiDB-lite"/>
    </source>
</evidence>
<proteinExistence type="predicted"/>
<dbReference type="EMBL" id="JAWDGP010006898">
    <property type="protein sequence ID" value="KAK3733455.1"/>
    <property type="molecule type" value="Genomic_DNA"/>
</dbReference>
<reference evidence="2" key="1">
    <citation type="journal article" date="2023" name="G3 (Bethesda)">
        <title>A reference genome for the long-term kleptoplast-retaining sea slug Elysia crispata morphotype clarki.</title>
        <authorList>
            <person name="Eastman K.E."/>
            <person name="Pendleton A.L."/>
            <person name="Shaikh M.A."/>
            <person name="Suttiyut T."/>
            <person name="Ogas R."/>
            <person name="Tomko P."/>
            <person name="Gavelis G."/>
            <person name="Widhalm J.R."/>
            <person name="Wisecaver J.H."/>
        </authorList>
    </citation>
    <scope>NUCLEOTIDE SEQUENCE</scope>
    <source>
        <strain evidence="2">ECLA1</strain>
    </source>
</reference>
<organism evidence="2 3">
    <name type="scientific">Elysia crispata</name>
    <name type="common">lettuce slug</name>
    <dbReference type="NCBI Taxonomy" id="231223"/>
    <lineage>
        <taxon>Eukaryota</taxon>
        <taxon>Metazoa</taxon>
        <taxon>Spiralia</taxon>
        <taxon>Lophotrochozoa</taxon>
        <taxon>Mollusca</taxon>
        <taxon>Gastropoda</taxon>
        <taxon>Heterobranchia</taxon>
        <taxon>Euthyneura</taxon>
        <taxon>Panpulmonata</taxon>
        <taxon>Sacoglossa</taxon>
        <taxon>Placobranchoidea</taxon>
        <taxon>Plakobranchidae</taxon>
        <taxon>Elysia</taxon>
    </lineage>
</organism>
<comment type="caution">
    <text evidence="2">The sequence shown here is derived from an EMBL/GenBank/DDBJ whole genome shotgun (WGS) entry which is preliminary data.</text>
</comment>
<evidence type="ECO:0000313" key="2">
    <source>
        <dbReference type="EMBL" id="KAK3733455.1"/>
    </source>
</evidence>
<evidence type="ECO:0000313" key="3">
    <source>
        <dbReference type="Proteomes" id="UP001283361"/>
    </source>
</evidence>
<protein>
    <submittedName>
        <fullName evidence="2">Uncharacterized protein</fullName>
    </submittedName>
</protein>
<dbReference type="Proteomes" id="UP001283361">
    <property type="component" value="Unassembled WGS sequence"/>
</dbReference>
<feature type="compositionally biased region" description="Low complexity" evidence="1">
    <location>
        <begin position="18"/>
        <end position="29"/>
    </location>
</feature>
<keyword evidence="3" id="KW-1185">Reference proteome</keyword>
<dbReference type="AlphaFoldDB" id="A0AAE0Y672"/>
<name>A0AAE0Y672_9GAST</name>
<accession>A0AAE0Y672</accession>
<feature type="region of interest" description="Disordered" evidence="1">
    <location>
        <begin position="18"/>
        <end position="55"/>
    </location>
</feature>
<sequence length="182" mass="19792">MNLPYTLNLEAVLESLSASSNQGSVSSKSQAMAPAGKQSPSMSSKPSKSPASPLILLPSLRDPAEQHQHCVGTYRRININKFNGFFSDSRVAPGCPNFSTTCSQELTMAESPEPSWLRYLWRRMLLKHNANSTALDTELRRCLNTRQLTLLGLGPTIGVGIFVLPGHMARDIAGKVDYSSGI</sequence>
<feature type="compositionally biased region" description="Low complexity" evidence="1">
    <location>
        <begin position="39"/>
        <end position="55"/>
    </location>
</feature>
<gene>
    <name evidence="2" type="ORF">RRG08_019723</name>
</gene>